<dbReference type="SUPFAM" id="SSF53218">
    <property type="entry name" value="Molybdenum cofactor biosynthesis proteins"/>
    <property type="match status" value="1"/>
</dbReference>
<keyword evidence="1" id="KW-0460">Magnesium</keyword>
<dbReference type="Pfam" id="PF00994">
    <property type="entry name" value="MoCF_biosynth"/>
    <property type="match status" value="1"/>
</dbReference>
<dbReference type="InterPro" id="IPR001453">
    <property type="entry name" value="MoaB/Mog_dom"/>
</dbReference>
<dbReference type="EC" id="2.7.7.76" evidence="4"/>
<organism evidence="3 6">
    <name type="scientific">Methylopila capsulata</name>
    <dbReference type="NCBI Taxonomy" id="61654"/>
    <lineage>
        <taxon>Bacteria</taxon>
        <taxon>Pseudomonadati</taxon>
        <taxon>Pseudomonadota</taxon>
        <taxon>Alphaproteobacteria</taxon>
        <taxon>Hyphomicrobiales</taxon>
        <taxon>Methylopilaceae</taxon>
        <taxon>Methylopila</taxon>
    </lineage>
</organism>
<dbReference type="EMBL" id="JAFBCY010000003">
    <property type="protein sequence ID" value="MBM7852067.1"/>
    <property type="molecule type" value="Genomic_DNA"/>
</dbReference>
<evidence type="ECO:0000256" key="1">
    <source>
        <dbReference type="ARBA" id="ARBA00022842"/>
    </source>
</evidence>
<dbReference type="InterPro" id="IPR025877">
    <property type="entry name" value="MobA-like_NTP_Trfase"/>
</dbReference>
<keyword evidence="5" id="KW-1185">Reference proteome</keyword>
<proteinExistence type="predicted"/>
<dbReference type="SUPFAM" id="SSF53448">
    <property type="entry name" value="Nucleotide-diphospho-sugar transferases"/>
    <property type="match status" value="1"/>
</dbReference>
<keyword evidence="4" id="KW-0548">Nucleotidyltransferase</keyword>
<dbReference type="PANTHER" id="PTHR43777">
    <property type="entry name" value="MOLYBDENUM COFACTOR CYTIDYLYLTRANSFERASE"/>
    <property type="match status" value="1"/>
</dbReference>
<dbReference type="GO" id="GO:0016301">
    <property type="term" value="F:kinase activity"/>
    <property type="evidence" value="ECO:0007669"/>
    <property type="project" value="UniProtKB-KW"/>
</dbReference>
<dbReference type="InterPro" id="IPR029044">
    <property type="entry name" value="Nucleotide-diphossugar_trans"/>
</dbReference>
<evidence type="ECO:0000313" key="3">
    <source>
        <dbReference type="EMBL" id="GLK56272.1"/>
    </source>
</evidence>
<dbReference type="RefSeq" id="WP_204950500.1">
    <property type="nucleotide sequence ID" value="NZ_BSFF01000003.1"/>
</dbReference>
<comment type="caution">
    <text evidence="3">The sequence shown here is derived from an EMBL/GenBank/DDBJ whole genome shotgun (WGS) entry which is preliminary data.</text>
</comment>
<dbReference type="Proteomes" id="UP001143400">
    <property type="component" value="Unassembled WGS sequence"/>
</dbReference>
<evidence type="ECO:0000259" key="2">
    <source>
        <dbReference type="SMART" id="SM00852"/>
    </source>
</evidence>
<dbReference type="CDD" id="cd04182">
    <property type="entry name" value="GT_2_like_f"/>
    <property type="match status" value="1"/>
</dbReference>
<dbReference type="PANTHER" id="PTHR43777:SF1">
    <property type="entry name" value="MOLYBDENUM COFACTOR CYTIDYLYLTRANSFERASE"/>
    <property type="match status" value="1"/>
</dbReference>
<dbReference type="InterPro" id="IPR012184">
    <property type="entry name" value="Bifunc_Mopterin-bd"/>
</dbReference>
<dbReference type="Proteomes" id="UP000758856">
    <property type="component" value="Unassembled WGS sequence"/>
</dbReference>
<dbReference type="CDD" id="cd03522">
    <property type="entry name" value="MoeA_like"/>
    <property type="match status" value="1"/>
</dbReference>
<evidence type="ECO:0000313" key="6">
    <source>
        <dbReference type="Proteomes" id="UP001143400"/>
    </source>
</evidence>
<sequence>MKFGSVAVEKAVGSVAAHAIRADGFVLKKGAVVTLADVAELSRAGVSEIVVAALGTDDVPENEAAHRIARALVGEGVRVDAPFTGRANLFAERAGVLVVDRAGVDALNRIDEDVTFATLAEHAAVAADAMVATVKIIPFALDEAVVARAEGAARARGPLVRLAPFALSRVGVVSTLLPGLAPKVVDKTIATLERRLAPAGARVVAELRVPHDEASLARALVELSRFQPELVIVFGASAITDRRDVVPVAIETIGGAVDRLGMPVDPGNLLLLGRIGEAPVIGAPGCARSPKENGFDWVLNRLLAGLAVSGDDLTGMGVGGLLMEIVSRPQPRAIREEGRAKIAGLVLAAGRSSRMGGPNKLLEVVEGRALVRHAVEAAVGAKLSEVVVVVGHQRAEVERALSGLPVRFVENPAFADGLSTSLKAGLSALAPGVDGALVMLGDMPRVSSALVAQLAKAFDPAAGAHVVLPVRAGKRGNPVLWGRRFFDELQAVEGDVGGRHLLGTNVEAVREVEVEDAGVLLDVDTPEALSALRAGG</sequence>
<name>A0A9W6IVA6_9HYPH</name>
<reference evidence="3" key="1">
    <citation type="journal article" date="2014" name="Int. J. Syst. Evol. Microbiol.">
        <title>Complete genome sequence of Corynebacterium casei LMG S-19264T (=DSM 44701T), isolated from a smear-ripened cheese.</title>
        <authorList>
            <consortium name="US DOE Joint Genome Institute (JGI-PGF)"/>
            <person name="Walter F."/>
            <person name="Albersmeier A."/>
            <person name="Kalinowski J."/>
            <person name="Ruckert C."/>
        </authorList>
    </citation>
    <scope>NUCLEOTIDE SEQUENCE</scope>
    <source>
        <strain evidence="3">VKM B-1606</strain>
    </source>
</reference>
<dbReference type="SMART" id="SM00852">
    <property type="entry name" value="MoCF_biosynth"/>
    <property type="match status" value="1"/>
</dbReference>
<accession>A0A9W6IVA6</accession>
<evidence type="ECO:0000313" key="4">
    <source>
        <dbReference type="EMBL" id="MBM7852067.1"/>
    </source>
</evidence>
<dbReference type="InterPro" id="IPR036425">
    <property type="entry name" value="MoaB/Mog-like_dom_sf"/>
</dbReference>
<feature type="domain" description="MoaB/Mog" evidence="2">
    <location>
        <begin position="171"/>
        <end position="304"/>
    </location>
</feature>
<protein>
    <submittedName>
        <fullName evidence="3">4-diphosphocytidyl-2C-methyl-D-erythritol kinase</fullName>
    </submittedName>
    <submittedName>
        <fullName evidence="4">Molybdenum cofactor cytidylyltransferase</fullName>
        <ecNumber evidence="4">2.7.7.76</ecNumber>
    </submittedName>
</protein>
<dbReference type="EMBL" id="BSFF01000003">
    <property type="protein sequence ID" value="GLK56272.1"/>
    <property type="molecule type" value="Genomic_DNA"/>
</dbReference>
<dbReference type="PIRSF" id="PIRSF036626">
    <property type="entry name" value="MPTBd_MobAlike"/>
    <property type="match status" value="1"/>
</dbReference>
<keyword evidence="3" id="KW-0418">Kinase</keyword>
<dbReference type="AlphaFoldDB" id="A0A9W6IVA6"/>
<dbReference type="GO" id="GO:0061602">
    <property type="term" value="F:molybdenum cofactor cytidylyltransferase activity"/>
    <property type="evidence" value="ECO:0007669"/>
    <property type="project" value="UniProtKB-EC"/>
</dbReference>
<gene>
    <name evidence="3" type="ORF">GCM10008170_22910</name>
    <name evidence="4" type="ORF">JOD31_002309</name>
</gene>
<dbReference type="Gene3D" id="3.90.550.10">
    <property type="entry name" value="Spore Coat Polysaccharide Biosynthesis Protein SpsA, Chain A"/>
    <property type="match status" value="1"/>
</dbReference>
<reference evidence="3" key="3">
    <citation type="submission" date="2023-01" db="EMBL/GenBank/DDBJ databases">
        <authorList>
            <person name="Sun Q."/>
            <person name="Evtushenko L."/>
        </authorList>
    </citation>
    <scope>NUCLEOTIDE SEQUENCE</scope>
    <source>
        <strain evidence="3">VKM B-1606</strain>
    </source>
</reference>
<keyword evidence="4" id="KW-0808">Transferase</keyword>
<dbReference type="Gene3D" id="3.40.980.10">
    <property type="entry name" value="MoaB/Mog-like domain"/>
    <property type="match status" value="1"/>
</dbReference>
<evidence type="ECO:0000313" key="5">
    <source>
        <dbReference type="Proteomes" id="UP000758856"/>
    </source>
</evidence>
<dbReference type="Pfam" id="PF12804">
    <property type="entry name" value="NTP_transf_3"/>
    <property type="match status" value="1"/>
</dbReference>
<reference evidence="4 5" key="2">
    <citation type="submission" date="2021-01" db="EMBL/GenBank/DDBJ databases">
        <title>Genomic Encyclopedia of Type Strains, Phase IV (KMG-IV): sequencing the most valuable type-strain genomes for metagenomic binning, comparative biology and taxonomic classification.</title>
        <authorList>
            <person name="Goeker M."/>
        </authorList>
    </citation>
    <scope>NUCLEOTIDE SEQUENCE [LARGE SCALE GENOMIC DNA]</scope>
    <source>
        <strain evidence="4 5">DSM 6130</strain>
    </source>
</reference>